<sequence>MLDIAPLAFVYNATVGSTPTHPQAFTVAAIDRAPRTWTAVSQAAWLTVGTGAGTTDAQVDVTANTAALPVGVHTATITVTDTADSTSTTITVHAVVNPTVPVQVTTWKNGHAGAFSLSTDDGYMSGVNRLDEDGNHGTYVMNAIIAPAEYADAFETGHEIGCHLVHHVCELLSADAVHGEIVGNMPGAAAICGWDRLITLVWPCGFNPLWYGVKAWDYFLCARGYNINALEDPTPRDIMNIKSYNSHEHAPVPPADLKTIVDGAVAQGRWANLVLHAMTNDNGAINYAATQDVWVAPIGTVVKYIMQRDRTIIGGWTPGSGAATWTMRRLPMPATRLRDFEQSMFDEDTLTVRVPVSSLGLGGTIDHVSAGATVVPHEIRTEGGTDYLYFDAQVPTVERTIRVATTAFAGGVPDPAGPDPEPDELAWTDVPMSYPNRAAALADGWSFVGAAPNGTARNTEDPSAVTYGESGVAVTVGPGDLWGTTNNSRNTLLRALPAGWQMVEATVAVDPTRNTEQAGVGLYVTDDNYVQLVKARNSGISRPDRPAVPGGWTDPLLVTVDENAGTIAESVLCSPADLLSVRIVRETTDTATVWFRTPHTDWLPAGVQTRIPAGARLMLFTGGSPDAGAITATFSEVRIGATPPPPPSGNEARLGLWEVRMLVGTTPVTALALGEALIDIEDPDPLPPDPDPPLVAPPGSHSVLESAEPPGAPAKYATGSVIRTASGFYTFGTEVGWKCIGAKVWVPAGAGMTAPITVGYWPKRSGQPGPDLGGDPLVSTQITTVVPGAWNVALWDDPIATVLEERFWIGYSTAAGDHVYTGAAGSDWIQPVDGSEFVLMAATSTYGTRSYRALPGDTTYPEEDAGAYYAIDALFTTE</sequence>
<dbReference type="AlphaFoldDB" id="D1BW49"/>
<dbReference type="KEGG" id="xce:Xcel_0513"/>
<dbReference type="eggNOG" id="COG0726">
    <property type="taxonomic scope" value="Bacteria"/>
</dbReference>
<dbReference type="SUPFAM" id="SSF88713">
    <property type="entry name" value="Glycoside hydrolase/deacetylase"/>
    <property type="match status" value="1"/>
</dbReference>
<reference evidence="2 3" key="2">
    <citation type="journal article" date="2010" name="Stand. Genomic Sci.">
        <title>Complete genome sequence of Xylanimonas cellulosilytica type strain (XIL07).</title>
        <authorList>
            <person name="Foster B."/>
            <person name="Pukall R."/>
            <person name="Abt B."/>
            <person name="Nolan M."/>
            <person name="Glavina Del Rio T."/>
            <person name="Chen F."/>
            <person name="Lucas S."/>
            <person name="Tice H."/>
            <person name="Pitluck S."/>
            <person name="Cheng J.-F."/>
            <person name="Chertkov O."/>
            <person name="Brettin T."/>
            <person name="Han C."/>
            <person name="Detter J.C."/>
            <person name="Bruce D."/>
            <person name="Goodwin L."/>
            <person name="Ivanova N."/>
            <person name="Mavromatis K."/>
            <person name="Pati A."/>
            <person name="Mikhailova N."/>
            <person name="Chen A."/>
            <person name="Palaniappan K."/>
            <person name="Land M."/>
            <person name="Hauser L."/>
            <person name="Chang Y.-J."/>
            <person name="Jeffries C.D."/>
            <person name="Chain P."/>
            <person name="Rohde M."/>
            <person name="Goeker M."/>
            <person name="Bristow J."/>
            <person name="Eisen J.A."/>
            <person name="Markowitz V."/>
            <person name="Hugenholtz P."/>
            <person name="Kyrpides N.C."/>
            <person name="Klenk H.-P."/>
            <person name="Lapidus A."/>
        </authorList>
    </citation>
    <scope>NUCLEOTIDE SEQUENCE [LARGE SCALE GENOMIC DNA]</scope>
    <source>
        <strain evidence="3">DSM 15894 / CECT 5975 / LMG 20990 / XIL07</strain>
    </source>
</reference>
<gene>
    <name evidence="2" type="ordered locus">Xcel_0513</name>
</gene>
<feature type="region of interest" description="Disordered" evidence="1">
    <location>
        <begin position="681"/>
        <end position="710"/>
    </location>
</feature>
<reference evidence="3" key="1">
    <citation type="submission" date="2009-11" db="EMBL/GenBank/DDBJ databases">
        <title>The complete chromosome of Xylanimonas cellulosilytica DSM 15894.</title>
        <authorList>
            <consortium name="US DOE Joint Genome Institute (JGI-PGF)"/>
            <person name="Lucas S."/>
            <person name="Copeland A."/>
            <person name="Lapidus A."/>
            <person name="Glavina del Rio T."/>
            <person name="Dalin E."/>
            <person name="Tice H."/>
            <person name="Bruce D."/>
            <person name="Goodwin L."/>
            <person name="Pitluck S."/>
            <person name="Kyrpides N."/>
            <person name="Mavromatis K."/>
            <person name="Ivanova N."/>
            <person name="Mikhailova N."/>
            <person name="Foster B."/>
            <person name="Clum A."/>
            <person name="Brettin T."/>
            <person name="Detter J.C."/>
            <person name="Han C."/>
            <person name="Larimer F."/>
            <person name="Land M."/>
            <person name="Hauser L."/>
            <person name="Markowitz V."/>
            <person name="Cheng J.F."/>
            <person name="Hugenholtz P."/>
            <person name="Woyke T."/>
            <person name="Wu D."/>
            <person name="Gehrich-Schroeter G."/>
            <person name="Schneider S."/>
            <person name="Pukall S.R."/>
            <person name="Klenk H.P."/>
            <person name="Eisen J.A."/>
        </authorList>
    </citation>
    <scope>NUCLEOTIDE SEQUENCE [LARGE SCALE GENOMIC DNA]</scope>
    <source>
        <strain evidence="3">DSM 15894 / CECT 5975 / LMG 20990 / XIL07</strain>
    </source>
</reference>
<evidence type="ECO:0008006" key="4">
    <source>
        <dbReference type="Google" id="ProtNLM"/>
    </source>
</evidence>
<evidence type="ECO:0000256" key="1">
    <source>
        <dbReference type="SAM" id="MobiDB-lite"/>
    </source>
</evidence>
<dbReference type="EMBL" id="CP001821">
    <property type="protein sequence ID" value="ACZ29552.1"/>
    <property type="molecule type" value="Genomic_DNA"/>
</dbReference>
<dbReference type="STRING" id="446471.Xcel_0513"/>
<name>D1BW49_XYLCX</name>
<evidence type="ECO:0000313" key="2">
    <source>
        <dbReference type="EMBL" id="ACZ29552.1"/>
    </source>
</evidence>
<dbReference type="GO" id="GO:0005975">
    <property type="term" value="P:carbohydrate metabolic process"/>
    <property type="evidence" value="ECO:0007669"/>
    <property type="project" value="InterPro"/>
</dbReference>
<dbReference type="Gene3D" id="3.20.20.370">
    <property type="entry name" value="Glycoside hydrolase/deacetylase"/>
    <property type="match status" value="1"/>
</dbReference>
<dbReference type="SUPFAM" id="SSF49899">
    <property type="entry name" value="Concanavalin A-like lectins/glucanases"/>
    <property type="match status" value="1"/>
</dbReference>
<dbReference type="RefSeq" id="WP_012877296.1">
    <property type="nucleotide sequence ID" value="NC_013530.1"/>
</dbReference>
<feature type="compositionally biased region" description="Pro residues" evidence="1">
    <location>
        <begin position="685"/>
        <end position="696"/>
    </location>
</feature>
<dbReference type="HOGENOM" id="CLU_327590_0_0_11"/>
<protein>
    <recommendedName>
        <fullName evidence="4">BACON domain-containing protein</fullName>
    </recommendedName>
</protein>
<dbReference type="OrthoDB" id="6402258at2"/>
<accession>D1BW49</accession>
<evidence type="ECO:0000313" key="3">
    <source>
        <dbReference type="Proteomes" id="UP000002255"/>
    </source>
</evidence>
<dbReference type="Proteomes" id="UP000002255">
    <property type="component" value="Chromosome"/>
</dbReference>
<dbReference type="InterPro" id="IPR013320">
    <property type="entry name" value="ConA-like_dom_sf"/>
</dbReference>
<keyword evidence="3" id="KW-1185">Reference proteome</keyword>
<dbReference type="InterPro" id="IPR011330">
    <property type="entry name" value="Glyco_hydro/deAcase_b/a-brl"/>
</dbReference>
<proteinExistence type="predicted"/>
<organism evidence="2 3">
    <name type="scientific">Xylanimonas cellulosilytica (strain DSM 15894 / JCM 12276 / CECT 5975 / KCTC 9989 / LMG 20990 / NBRC 107835 / XIL07)</name>
    <dbReference type="NCBI Taxonomy" id="446471"/>
    <lineage>
        <taxon>Bacteria</taxon>
        <taxon>Bacillati</taxon>
        <taxon>Actinomycetota</taxon>
        <taxon>Actinomycetes</taxon>
        <taxon>Micrococcales</taxon>
        <taxon>Promicromonosporaceae</taxon>
        <taxon>Xylanimonas</taxon>
    </lineage>
</organism>
<dbReference type="Gene3D" id="2.60.120.200">
    <property type="match status" value="1"/>
</dbReference>